<comment type="caution">
    <text evidence="1">The sequence shown here is derived from an EMBL/GenBank/DDBJ whole genome shotgun (WGS) entry which is preliminary data.</text>
</comment>
<evidence type="ECO:0000313" key="2">
    <source>
        <dbReference type="Proteomes" id="UP000735302"/>
    </source>
</evidence>
<name>A0AAV4AAS8_9GAST</name>
<dbReference type="EMBL" id="BLXT01003733">
    <property type="protein sequence ID" value="GFO03957.1"/>
    <property type="molecule type" value="Genomic_DNA"/>
</dbReference>
<evidence type="ECO:0000313" key="1">
    <source>
        <dbReference type="EMBL" id="GFO03957.1"/>
    </source>
</evidence>
<organism evidence="1 2">
    <name type="scientific">Plakobranchus ocellatus</name>
    <dbReference type="NCBI Taxonomy" id="259542"/>
    <lineage>
        <taxon>Eukaryota</taxon>
        <taxon>Metazoa</taxon>
        <taxon>Spiralia</taxon>
        <taxon>Lophotrochozoa</taxon>
        <taxon>Mollusca</taxon>
        <taxon>Gastropoda</taxon>
        <taxon>Heterobranchia</taxon>
        <taxon>Euthyneura</taxon>
        <taxon>Panpulmonata</taxon>
        <taxon>Sacoglossa</taxon>
        <taxon>Placobranchoidea</taxon>
        <taxon>Plakobranchidae</taxon>
        <taxon>Plakobranchus</taxon>
    </lineage>
</organism>
<protein>
    <submittedName>
        <fullName evidence="1">Receptor-type tyrosine-protein phosphatase kappa</fullName>
    </submittedName>
</protein>
<sequence length="148" mass="15719">MKMSKSLASYIGVKVAQLKVMCGLSVDPEAAGDKGMASVTPEPIASSKFLSVYRQRLKTKQLAVEFQAINNSCEDHSANAALRNVLLNIKQDVVTSSLQHGDIRLLGPPSGQGGGDGTRILDNTFPANLRANSLSTVPATPSFGFRDD</sequence>
<accession>A0AAV4AAS8</accession>
<gene>
    <name evidence="1" type="ORF">PoB_003046200</name>
</gene>
<keyword evidence="1" id="KW-0675">Receptor</keyword>
<dbReference type="AlphaFoldDB" id="A0AAV4AAS8"/>
<keyword evidence="2" id="KW-1185">Reference proteome</keyword>
<reference evidence="1 2" key="1">
    <citation type="journal article" date="2021" name="Elife">
        <title>Chloroplast acquisition without the gene transfer in kleptoplastic sea slugs, Plakobranchus ocellatus.</title>
        <authorList>
            <person name="Maeda T."/>
            <person name="Takahashi S."/>
            <person name="Yoshida T."/>
            <person name="Shimamura S."/>
            <person name="Takaki Y."/>
            <person name="Nagai Y."/>
            <person name="Toyoda A."/>
            <person name="Suzuki Y."/>
            <person name="Arimoto A."/>
            <person name="Ishii H."/>
            <person name="Satoh N."/>
            <person name="Nishiyama T."/>
            <person name="Hasebe M."/>
            <person name="Maruyama T."/>
            <person name="Minagawa J."/>
            <person name="Obokata J."/>
            <person name="Shigenobu S."/>
        </authorList>
    </citation>
    <scope>NUCLEOTIDE SEQUENCE [LARGE SCALE GENOMIC DNA]</scope>
</reference>
<proteinExistence type="predicted"/>
<dbReference type="Proteomes" id="UP000735302">
    <property type="component" value="Unassembled WGS sequence"/>
</dbReference>